<proteinExistence type="predicted"/>
<sequence length="417" mass="44520">MRIPRGTTTTTTTITVTPAQLPATAPVGGEFGVMRGVEGVSSHSVDYTFPSLQETSGARRGVSEEARTASAHWLCTSVAATREPQMAGLKTGEAELDAVPALGIPRKYLVKRAANSEVAPEMDLVGVGRGVELTSASLANSFETQTAQHGFATAVRSSPTLTTMQNPPTISAPPPRWQERTPSLPDMPIWALGILAGFLSFGFVAAIILFLANFPSSFNFHRAAPYSLLREQELDEIHTAAFATSTSPSSGGAARMRKKARNLSVDTSAQYRGLGIAIPGSGSNLSTSASSPNLSTYDEESLLRPPYTSTAAWRTHAITAPLPTISARARSEDLETGVYHHARSEEFFTPASLYDTAAELEEVQQQQHVSWVERLSGRMEGVAGRLARMMYDGVREGGEEEGLVLPIRSGGREKAGA</sequence>
<name>A0A6G1LBK2_9PEZI</name>
<keyword evidence="2" id="KW-0472">Membrane</keyword>
<evidence type="ECO:0000256" key="2">
    <source>
        <dbReference type="SAM" id="Phobius"/>
    </source>
</evidence>
<feature type="transmembrane region" description="Helical" evidence="2">
    <location>
        <begin position="189"/>
        <end position="212"/>
    </location>
</feature>
<dbReference type="AlphaFoldDB" id="A0A6G1LBK2"/>
<feature type="compositionally biased region" description="Polar residues" evidence="1">
    <location>
        <begin position="159"/>
        <end position="169"/>
    </location>
</feature>
<keyword evidence="4" id="KW-1185">Reference proteome</keyword>
<gene>
    <name evidence="3" type="ORF">EJ03DRAFT_351062</name>
</gene>
<keyword evidence="2" id="KW-1133">Transmembrane helix</keyword>
<keyword evidence="2" id="KW-0812">Transmembrane</keyword>
<accession>A0A6G1LBK2</accession>
<evidence type="ECO:0000313" key="4">
    <source>
        <dbReference type="Proteomes" id="UP000799436"/>
    </source>
</evidence>
<dbReference type="EMBL" id="ML995831">
    <property type="protein sequence ID" value="KAF2769798.1"/>
    <property type="molecule type" value="Genomic_DNA"/>
</dbReference>
<reference evidence="3" key="1">
    <citation type="journal article" date="2020" name="Stud. Mycol.">
        <title>101 Dothideomycetes genomes: a test case for predicting lifestyles and emergence of pathogens.</title>
        <authorList>
            <person name="Haridas S."/>
            <person name="Albert R."/>
            <person name="Binder M."/>
            <person name="Bloem J."/>
            <person name="Labutti K."/>
            <person name="Salamov A."/>
            <person name="Andreopoulos B."/>
            <person name="Baker S."/>
            <person name="Barry K."/>
            <person name="Bills G."/>
            <person name="Bluhm B."/>
            <person name="Cannon C."/>
            <person name="Castanera R."/>
            <person name="Culley D."/>
            <person name="Daum C."/>
            <person name="Ezra D."/>
            <person name="Gonzalez J."/>
            <person name="Henrissat B."/>
            <person name="Kuo A."/>
            <person name="Liang C."/>
            <person name="Lipzen A."/>
            <person name="Lutzoni F."/>
            <person name="Magnuson J."/>
            <person name="Mondo S."/>
            <person name="Nolan M."/>
            <person name="Ohm R."/>
            <person name="Pangilinan J."/>
            <person name="Park H.-J."/>
            <person name="Ramirez L."/>
            <person name="Alfaro M."/>
            <person name="Sun H."/>
            <person name="Tritt A."/>
            <person name="Yoshinaga Y."/>
            <person name="Zwiers L.-H."/>
            <person name="Turgeon B."/>
            <person name="Goodwin S."/>
            <person name="Spatafora J."/>
            <person name="Crous P."/>
            <person name="Grigoriev I."/>
        </authorList>
    </citation>
    <scope>NUCLEOTIDE SEQUENCE</scope>
    <source>
        <strain evidence="3">CBS 116005</strain>
    </source>
</reference>
<dbReference type="OrthoDB" id="3646524at2759"/>
<evidence type="ECO:0000313" key="3">
    <source>
        <dbReference type="EMBL" id="KAF2769798.1"/>
    </source>
</evidence>
<feature type="region of interest" description="Disordered" evidence="1">
    <location>
        <begin position="159"/>
        <end position="178"/>
    </location>
</feature>
<organism evidence="3 4">
    <name type="scientific">Teratosphaeria nubilosa</name>
    <dbReference type="NCBI Taxonomy" id="161662"/>
    <lineage>
        <taxon>Eukaryota</taxon>
        <taxon>Fungi</taxon>
        <taxon>Dikarya</taxon>
        <taxon>Ascomycota</taxon>
        <taxon>Pezizomycotina</taxon>
        <taxon>Dothideomycetes</taxon>
        <taxon>Dothideomycetidae</taxon>
        <taxon>Mycosphaerellales</taxon>
        <taxon>Teratosphaeriaceae</taxon>
        <taxon>Teratosphaeria</taxon>
    </lineage>
</organism>
<evidence type="ECO:0000256" key="1">
    <source>
        <dbReference type="SAM" id="MobiDB-lite"/>
    </source>
</evidence>
<dbReference type="Proteomes" id="UP000799436">
    <property type="component" value="Unassembled WGS sequence"/>
</dbReference>
<protein>
    <submittedName>
        <fullName evidence="3">Uncharacterized protein</fullName>
    </submittedName>
</protein>